<proteinExistence type="predicted"/>
<protein>
    <submittedName>
        <fullName evidence="1">Uncharacterized protein</fullName>
    </submittedName>
</protein>
<dbReference type="AlphaFoldDB" id="A0A678TPZ9"/>
<organism evidence="1">
    <name type="scientific">Saccharum spontaneum</name>
    <name type="common">Wild sugarcane</name>
    <dbReference type="NCBI Taxonomy" id="62335"/>
    <lineage>
        <taxon>Eukaryota</taxon>
        <taxon>Viridiplantae</taxon>
        <taxon>Streptophyta</taxon>
        <taxon>Embryophyta</taxon>
        <taxon>Tracheophyta</taxon>
        <taxon>Spermatophyta</taxon>
        <taxon>Magnoliopsida</taxon>
        <taxon>Liliopsida</taxon>
        <taxon>Poales</taxon>
        <taxon>Poaceae</taxon>
        <taxon>PACMAD clade</taxon>
        <taxon>Panicoideae</taxon>
        <taxon>Andropogonodae</taxon>
        <taxon>Andropogoneae</taxon>
        <taxon>Saccharinae</taxon>
        <taxon>Saccharum</taxon>
        <taxon>Saccharum officinarum species complex</taxon>
    </lineage>
</organism>
<evidence type="ECO:0000313" key="1">
    <source>
        <dbReference type="EMBL" id="AWA44907.1"/>
    </source>
</evidence>
<reference evidence="1" key="1">
    <citation type="submission" date="2018-04" db="EMBL/GenBank/DDBJ databases">
        <title>Comparative Analysis of Homologous Sequences of Saccharum officinarum and Saccharum spontaneum Reveals Independent Polyploidization Events.</title>
        <authorList>
            <person name="Sharma A."/>
            <person name="Song J."/>
            <person name="Lin Q."/>
            <person name="Singh R."/>
            <person name="Ramos N."/>
            <person name="Wang K."/>
            <person name="Zhang J."/>
            <person name="Ming R."/>
            <person name="Yu Q."/>
        </authorList>
    </citation>
    <scope>NUCLEOTIDE SEQUENCE</scope>
</reference>
<accession>A0A678TPZ9</accession>
<gene>
    <name evidence="1" type="ORF">SS16G14_000014</name>
</gene>
<sequence>MALGELLLRGGPRAALPVLRRGRAHRQCLRLRAPQVPPHRRLYSDDVIDWAASADAGVTVGLPDWALVHEQFGSPLVPRPAWRAPSSKRSPRLAAAFTVCPVIRVRPIFMLRLTLFVVAAFSTARPTLRRLLLAPARRTPHLPLAPLSSLLSVACPTCTSLLTSAVRRTVRPAEPKGRCWWWPLAAGFHLDDQNRLAPAFPSPML</sequence>
<name>A0A678TPZ9_SACSP</name>
<dbReference type="EMBL" id="MH182540">
    <property type="protein sequence ID" value="AWA44907.1"/>
    <property type="molecule type" value="Genomic_DNA"/>
</dbReference>